<feature type="compositionally biased region" description="Basic and acidic residues" evidence="1">
    <location>
        <begin position="315"/>
        <end position="334"/>
    </location>
</feature>
<feature type="compositionally biased region" description="Low complexity" evidence="1">
    <location>
        <begin position="245"/>
        <end position="256"/>
    </location>
</feature>
<feature type="compositionally biased region" description="Low complexity" evidence="1">
    <location>
        <begin position="37"/>
        <end position="52"/>
    </location>
</feature>
<feature type="compositionally biased region" description="Basic residues" evidence="1">
    <location>
        <begin position="293"/>
        <end position="314"/>
    </location>
</feature>
<organism evidence="2">
    <name type="scientific">uncultured Thermomicrobiales bacterium</name>
    <dbReference type="NCBI Taxonomy" id="1645740"/>
    <lineage>
        <taxon>Bacteria</taxon>
        <taxon>Pseudomonadati</taxon>
        <taxon>Thermomicrobiota</taxon>
        <taxon>Thermomicrobia</taxon>
        <taxon>Thermomicrobiales</taxon>
        <taxon>environmental samples</taxon>
    </lineage>
</organism>
<feature type="compositionally biased region" description="Basic and acidic residues" evidence="1">
    <location>
        <begin position="466"/>
        <end position="479"/>
    </location>
</feature>
<proteinExistence type="predicted"/>
<reference evidence="2" key="1">
    <citation type="submission" date="2020-02" db="EMBL/GenBank/DDBJ databases">
        <authorList>
            <person name="Meier V. D."/>
        </authorList>
    </citation>
    <scope>NUCLEOTIDE SEQUENCE</scope>
    <source>
        <strain evidence="2">AVDCRST_MAG59</strain>
    </source>
</reference>
<dbReference type="AlphaFoldDB" id="A0A6J4UDB0"/>
<sequence>GSPWRPPVRVRGCADAAEPLLGAGRGGARHRGRGPPGDRAGADRGPAAAADLPPRRDRRLHHVRRHLLRRHVRRLDDLDPAQHPRRVVVDRDRARGEPDGEAGARLGRPRHRRRRLLRRRHHRHGRADLPRPGDGRRRSPLRPRRVLRPDRAGLHHDHRPPRGVALAGAPQPVGWPRDRPGRDRHPLRPEPLHLRHPRAAERDRRRHRGGRPLRRRRDALGGLPDAPRRRYRDPDRGDGRDDALRVGPVVAAVAAGDSARLPDRQPAGRRRRDPDLPLLRPGEEADEAPGGVRPRRDRGGRRAGGRQQRRRRRRPDPPADARPADLGHRRDPPRRLPALRARPRADPLHPGPGARLGPDRQPLHRERDAAGAEPAAGRCLGPPAGNPPAAALRRDPRPGRARHLRPDGLGRRPGRPLRARRPRLRDAPLRRAGGPGRRRRHPRADRRAALPARPPDRPGRLRHLRHPPDLGDHPPDRRPGARRAAARPPCPPSPGGPTRWNRRL</sequence>
<evidence type="ECO:0000256" key="1">
    <source>
        <dbReference type="SAM" id="MobiDB-lite"/>
    </source>
</evidence>
<feature type="compositionally biased region" description="Basic residues" evidence="1">
    <location>
        <begin position="204"/>
        <end position="217"/>
    </location>
</feature>
<feature type="region of interest" description="Disordered" evidence="1">
    <location>
        <begin position="1"/>
        <end position="60"/>
    </location>
</feature>
<feature type="compositionally biased region" description="Basic and acidic residues" evidence="1">
    <location>
        <begin position="226"/>
        <end position="244"/>
    </location>
</feature>
<feature type="compositionally biased region" description="Basic residues" evidence="1">
    <location>
        <begin position="412"/>
        <end position="423"/>
    </location>
</feature>
<feature type="compositionally biased region" description="Basic and acidic residues" evidence="1">
    <location>
        <begin position="176"/>
        <end position="203"/>
    </location>
</feature>
<evidence type="ECO:0000313" key="2">
    <source>
        <dbReference type="EMBL" id="CAA9547373.1"/>
    </source>
</evidence>
<protein>
    <submittedName>
        <fullName evidence="2">Tripartite tricarboxylate transporter TctA family</fullName>
    </submittedName>
</protein>
<feature type="region of interest" description="Disordered" evidence="1">
    <location>
        <begin position="83"/>
        <end position="504"/>
    </location>
</feature>
<feature type="compositionally biased region" description="Basic residues" evidence="1">
    <location>
        <begin position="107"/>
        <end position="125"/>
    </location>
</feature>
<feature type="compositionally biased region" description="Low complexity" evidence="1">
    <location>
        <begin position="381"/>
        <end position="391"/>
    </location>
</feature>
<feature type="compositionally biased region" description="Basic and acidic residues" evidence="1">
    <location>
        <begin position="392"/>
        <end position="410"/>
    </location>
</feature>
<feature type="non-terminal residue" evidence="2">
    <location>
        <position position="1"/>
    </location>
</feature>
<feature type="non-terminal residue" evidence="2">
    <location>
        <position position="504"/>
    </location>
</feature>
<name>A0A6J4UDB0_9BACT</name>
<feature type="compositionally biased region" description="Basic and acidic residues" evidence="1">
    <location>
        <begin position="357"/>
        <end position="370"/>
    </location>
</feature>
<gene>
    <name evidence="2" type="ORF">AVDCRST_MAG59-1443</name>
</gene>
<feature type="compositionally biased region" description="Basic and acidic residues" evidence="1">
    <location>
        <begin position="126"/>
        <end position="137"/>
    </location>
</feature>
<dbReference type="EMBL" id="CADCWF010000089">
    <property type="protein sequence ID" value="CAA9547373.1"/>
    <property type="molecule type" value="Genomic_DNA"/>
</dbReference>
<accession>A0A6J4UDB0</accession>
<feature type="compositionally biased region" description="Basic and acidic residues" evidence="1">
    <location>
        <begin position="83"/>
        <end position="98"/>
    </location>
</feature>